<keyword evidence="6" id="KW-0238">DNA-binding</keyword>
<dbReference type="AlphaFoldDB" id="A0AAE1N4V9"/>
<keyword evidence="2" id="KW-0479">Metal-binding</keyword>
<evidence type="ECO:0000256" key="3">
    <source>
        <dbReference type="ARBA" id="ARBA00022771"/>
    </source>
</evidence>
<evidence type="ECO:0000313" key="12">
    <source>
        <dbReference type="EMBL" id="KAK4283239.1"/>
    </source>
</evidence>
<comment type="caution">
    <text evidence="12">The sequence shown here is derived from an EMBL/GenBank/DDBJ whole genome shotgun (WGS) entry which is preliminary data.</text>
</comment>
<dbReference type="GO" id="GO:0005634">
    <property type="term" value="C:nucleus"/>
    <property type="evidence" value="ECO:0007669"/>
    <property type="project" value="UniProtKB-SubCell"/>
</dbReference>
<protein>
    <recommendedName>
        <fullName evidence="11">ZF-HD dimerization-type domain-containing protein</fullName>
    </recommendedName>
</protein>
<evidence type="ECO:0000256" key="9">
    <source>
        <dbReference type="ARBA" id="ARBA00023242"/>
    </source>
</evidence>
<dbReference type="InterPro" id="IPR009057">
    <property type="entry name" value="Homeodomain-like_sf"/>
</dbReference>
<evidence type="ECO:0000256" key="2">
    <source>
        <dbReference type="ARBA" id="ARBA00022723"/>
    </source>
</evidence>
<dbReference type="PANTHER" id="PTHR31948:SF163">
    <property type="entry name" value="ZINC-FINGER HOMEODOMAIN PROTEIN 3"/>
    <property type="match status" value="1"/>
</dbReference>
<feature type="region of interest" description="Disordered" evidence="10">
    <location>
        <begin position="1"/>
        <end position="22"/>
    </location>
</feature>
<organism evidence="12 13">
    <name type="scientific">Acacia crassicarpa</name>
    <name type="common">northern wattle</name>
    <dbReference type="NCBI Taxonomy" id="499986"/>
    <lineage>
        <taxon>Eukaryota</taxon>
        <taxon>Viridiplantae</taxon>
        <taxon>Streptophyta</taxon>
        <taxon>Embryophyta</taxon>
        <taxon>Tracheophyta</taxon>
        <taxon>Spermatophyta</taxon>
        <taxon>Magnoliopsida</taxon>
        <taxon>eudicotyledons</taxon>
        <taxon>Gunneridae</taxon>
        <taxon>Pentapetalae</taxon>
        <taxon>rosids</taxon>
        <taxon>fabids</taxon>
        <taxon>Fabales</taxon>
        <taxon>Fabaceae</taxon>
        <taxon>Caesalpinioideae</taxon>
        <taxon>mimosoid clade</taxon>
        <taxon>Acacieae</taxon>
        <taxon>Acacia</taxon>
    </lineage>
</organism>
<dbReference type="NCBIfam" id="TIGR01565">
    <property type="entry name" value="homeo_ZF_HD"/>
    <property type="match status" value="1"/>
</dbReference>
<evidence type="ECO:0000256" key="6">
    <source>
        <dbReference type="ARBA" id="ARBA00023125"/>
    </source>
</evidence>
<evidence type="ECO:0000259" key="11">
    <source>
        <dbReference type="PROSITE" id="PS51523"/>
    </source>
</evidence>
<dbReference type="GO" id="GO:0050793">
    <property type="term" value="P:regulation of developmental process"/>
    <property type="evidence" value="ECO:0007669"/>
    <property type="project" value="TreeGrafter"/>
</dbReference>
<sequence>MDSSNCHVSCKRPSPSSPSAINEQDLKEQKKIMVVRYKECLKNHAASLGGHAIDGCGEFISSSEVEEGSLEAFKCSACNCHRNFHRKEIQFCYNSNSNDQNHLSPFLPNTSQVIDLDHLLLSPNKTGSNLSDQSRDDYGEEENHRNHNYKEEDEKVVKKRFRTKFSAEQKEKMVKFAEKVGWKMQKVEESVVERFCEEIGIKRRVLRVWMHNNKNTYAKNV</sequence>
<evidence type="ECO:0000256" key="7">
    <source>
        <dbReference type="ARBA" id="ARBA00023155"/>
    </source>
</evidence>
<evidence type="ECO:0000256" key="8">
    <source>
        <dbReference type="ARBA" id="ARBA00023163"/>
    </source>
</evidence>
<dbReference type="NCBIfam" id="TIGR01566">
    <property type="entry name" value="ZF_HD_prot_N"/>
    <property type="match status" value="1"/>
</dbReference>
<dbReference type="PROSITE" id="PS51523">
    <property type="entry name" value="ZF_HD_DIMER"/>
    <property type="match status" value="1"/>
</dbReference>
<name>A0AAE1N4V9_9FABA</name>
<comment type="subcellular location">
    <subcellularLocation>
        <location evidence="1">Nucleus</location>
    </subcellularLocation>
</comment>
<feature type="compositionally biased region" description="Basic and acidic residues" evidence="10">
    <location>
        <begin position="133"/>
        <end position="151"/>
    </location>
</feature>
<dbReference type="Proteomes" id="UP001293593">
    <property type="component" value="Unassembled WGS sequence"/>
</dbReference>
<dbReference type="GO" id="GO:0003700">
    <property type="term" value="F:DNA-binding transcription factor activity"/>
    <property type="evidence" value="ECO:0007669"/>
    <property type="project" value="TreeGrafter"/>
</dbReference>
<keyword evidence="3" id="KW-0863">Zinc-finger</keyword>
<dbReference type="GO" id="GO:0008270">
    <property type="term" value="F:zinc ion binding"/>
    <property type="evidence" value="ECO:0007669"/>
    <property type="project" value="UniProtKB-KW"/>
</dbReference>
<gene>
    <name evidence="12" type="ORF">QN277_000213</name>
</gene>
<keyword evidence="8" id="KW-0804">Transcription</keyword>
<evidence type="ECO:0000256" key="10">
    <source>
        <dbReference type="SAM" id="MobiDB-lite"/>
    </source>
</evidence>
<keyword evidence="5" id="KW-0805">Transcription regulation</keyword>
<evidence type="ECO:0000256" key="4">
    <source>
        <dbReference type="ARBA" id="ARBA00022833"/>
    </source>
</evidence>
<dbReference type="GO" id="GO:0000976">
    <property type="term" value="F:transcription cis-regulatory region binding"/>
    <property type="evidence" value="ECO:0007669"/>
    <property type="project" value="TreeGrafter"/>
</dbReference>
<dbReference type="SUPFAM" id="SSF46689">
    <property type="entry name" value="Homeodomain-like"/>
    <property type="match status" value="1"/>
</dbReference>
<feature type="domain" description="ZF-HD dimerization-type" evidence="11">
    <location>
        <begin position="37"/>
        <end position="88"/>
    </location>
</feature>
<evidence type="ECO:0000313" key="13">
    <source>
        <dbReference type="Proteomes" id="UP001293593"/>
    </source>
</evidence>
<keyword evidence="7" id="KW-0371">Homeobox</keyword>
<keyword evidence="13" id="KW-1185">Reference proteome</keyword>
<dbReference type="InterPro" id="IPR006456">
    <property type="entry name" value="ZF_HD_homeobox_Cys/His_dimer"/>
</dbReference>
<dbReference type="Gene3D" id="1.10.10.60">
    <property type="entry name" value="Homeodomain-like"/>
    <property type="match status" value="1"/>
</dbReference>
<dbReference type="Pfam" id="PF04770">
    <property type="entry name" value="ZF-HD_dimer"/>
    <property type="match status" value="1"/>
</dbReference>
<evidence type="ECO:0000256" key="5">
    <source>
        <dbReference type="ARBA" id="ARBA00023015"/>
    </source>
</evidence>
<dbReference type="InterPro" id="IPR006455">
    <property type="entry name" value="Homeodomain_ZF_HD"/>
</dbReference>
<proteinExistence type="predicted"/>
<evidence type="ECO:0000256" key="1">
    <source>
        <dbReference type="ARBA" id="ARBA00004123"/>
    </source>
</evidence>
<keyword evidence="4" id="KW-0862">Zinc</keyword>
<dbReference type="EMBL" id="JAWXYG010000001">
    <property type="protein sequence ID" value="KAK4283239.1"/>
    <property type="molecule type" value="Genomic_DNA"/>
</dbReference>
<dbReference type="FunFam" id="1.10.10.60:FF:000257">
    <property type="entry name" value="Zinc-finger homeodomain protein 2"/>
    <property type="match status" value="1"/>
</dbReference>
<accession>A0AAE1N4V9</accession>
<feature type="region of interest" description="Disordered" evidence="10">
    <location>
        <begin position="124"/>
        <end position="151"/>
    </location>
</feature>
<dbReference type="PANTHER" id="PTHR31948">
    <property type="entry name" value="ZINC-FINGER HOMEODOMAIN PROTEIN 2"/>
    <property type="match status" value="1"/>
</dbReference>
<reference evidence="12" key="1">
    <citation type="submission" date="2023-10" db="EMBL/GenBank/DDBJ databases">
        <title>Chromosome-level genome of the transformable northern wattle, Acacia crassicarpa.</title>
        <authorList>
            <person name="Massaro I."/>
            <person name="Sinha N.R."/>
            <person name="Poethig S."/>
            <person name="Leichty A.R."/>
        </authorList>
    </citation>
    <scope>NUCLEOTIDE SEQUENCE</scope>
    <source>
        <strain evidence="12">Acra3RX</strain>
        <tissue evidence="12">Leaf</tissue>
    </source>
</reference>
<keyword evidence="9" id="KW-0539">Nucleus</keyword>